<accession>A0A376FNN6</accession>
<dbReference type="PANTHER" id="PTHR34413:SF1">
    <property type="entry name" value="CYTOPLASMIC PROTEIN"/>
    <property type="match status" value="1"/>
</dbReference>
<sequence length="203" mass="22533">MKPVLDDNGLATYAGNIRCYYYDELTGEYTGWSDEFINVGVSMPGNSTDIDPGEDISGKVSVFSGDGWNWQEDHRGNTVYSTEEGAASVVDYIGEIKEGFTAIAPGTKYNKWDGEKWVTDSEAQHIADVATAEAEKQARIDQANNYINSRQWPGKAALGRLSDAEKEQYNLWLDYLDALEAVDTSSAPDINWPTQPDNREQAE</sequence>
<dbReference type="EMBL" id="UFYN01000002">
    <property type="protein sequence ID" value="STD34840.1"/>
    <property type="molecule type" value="Genomic_DNA"/>
</dbReference>
<dbReference type="Pfam" id="PF02413">
    <property type="entry name" value="Caudo_TAP"/>
    <property type="match status" value="1"/>
</dbReference>
<gene>
    <name evidence="2" type="primary">tfaE_1</name>
    <name evidence="1" type="ORF">I6H02_22710</name>
    <name evidence="2" type="ORF">NCTC11181_00535</name>
</gene>
<reference evidence="1 4" key="2">
    <citation type="submission" date="2020-12" db="EMBL/GenBank/DDBJ databases">
        <title>FDA dAtabase for Regulatory Grade micrObial Sequences (FDA-ARGOS): Supporting development and validation of Infectious Disease Dx tests.</title>
        <authorList>
            <person name="Sproer C."/>
            <person name="Gronow S."/>
            <person name="Severitt S."/>
            <person name="Schroder I."/>
            <person name="Tallon L."/>
            <person name="Sadzewicz L."/>
            <person name="Zhao X."/>
            <person name="Boylan J."/>
            <person name="Ott S."/>
            <person name="Bowen H."/>
            <person name="Vavikolanu K."/>
            <person name="Mehta A."/>
            <person name="Aluvathingal J."/>
            <person name="Nadendla S."/>
            <person name="Lowell S."/>
            <person name="Myers T."/>
            <person name="Yan Y."/>
            <person name="Sichtig H."/>
        </authorList>
    </citation>
    <scope>NUCLEOTIDE SEQUENCE [LARGE SCALE GENOMIC DNA]</scope>
    <source>
        <strain evidence="1 4">FDAARGOS_945</strain>
    </source>
</reference>
<protein>
    <submittedName>
        <fullName evidence="1 2">Tail fiber assembly protein</fullName>
    </submittedName>
</protein>
<proteinExistence type="predicted"/>
<organism evidence="2 3">
    <name type="scientific">Escherichia coli</name>
    <dbReference type="NCBI Taxonomy" id="562"/>
    <lineage>
        <taxon>Bacteria</taxon>
        <taxon>Pseudomonadati</taxon>
        <taxon>Pseudomonadota</taxon>
        <taxon>Gammaproteobacteria</taxon>
        <taxon>Enterobacterales</taxon>
        <taxon>Enterobacteriaceae</taxon>
        <taxon>Escherichia</taxon>
    </lineage>
</organism>
<evidence type="ECO:0000313" key="4">
    <source>
        <dbReference type="Proteomes" id="UP000594864"/>
    </source>
</evidence>
<dbReference type="AlphaFoldDB" id="A0A376FNN6"/>
<evidence type="ECO:0000313" key="3">
    <source>
        <dbReference type="Proteomes" id="UP000254219"/>
    </source>
</evidence>
<dbReference type="PANTHER" id="PTHR34413">
    <property type="entry name" value="PROPHAGE TAIL FIBER ASSEMBLY PROTEIN HOMOLOG TFAE-RELATED-RELATED"/>
    <property type="match status" value="1"/>
</dbReference>
<name>A0A376FNN6_ECOLX</name>
<dbReference type="InterPro" id="IPR003458">
    <property type="entry name" value="Phage_T4_Gp38_tail_assem"/>
</dbReference>
<reference evidence="2 3" key="1">
    <citation type="submission" date="2018-06" db="EMBL/GenBank/DDBJ databases">
        <authorList>
            <consortium name="Pathogen Informatics"/>
            <person name="Doyle S."/>
        </authorList>
    </citation>
    <scope>NUCLEOTIDE SEQUENCE [LARGE SCALE GENOMIC DNA]</scope>
    <source>
        <strain evidence="2 3">NCTC11181</strain>
    </source>
</reference>
<evidence type="ECO:0000313" key="2">
    <source>
        <dbReference type="EMBL" id="STD34840.1"/>
    </source>
</evidence>
<dbReference type="EMBL" id="CP065611">
    <property type="protein sequence ID" value="QPR04332.1"/>
    <property type="molecule type" value="Genomic_DNA"/>
</dbReference>
<dbReference type="InterPro" id="IPR051220">
    <property type="entry name" value="TFA_Chaperone"/>
</dbReference>
<evidence type="ECO:0000313" key="1">
    <source>
        <dbReference type="EMBL" id="QPR04332.1"/>
    </source>
</evidence>
<dbReference type="Proteomes" id="UP000594864">
    <property type="component" value="Chromosome"/>
</dbReference>
<dbReference type="Proteomes" id="UP000254219">
    <property type="component" value="Unassembled WGS sequence"/>
</dbReference>